<evidence type="ECO:0000313" key="3">
    <source>
        <dbReference type="Proteomes" id="UP000239874"/>
    </source>
</evidence>
<feature type="domain" description="Luciferase-like" evidence="1">
    <location>
        <begin position="152"/>
        <end position="284"/>
    </location>
</feature>
<name>A0A2S6AJL2_9NOCA</name>
<gene>
    <name evidence="2" type="ORF">C5E45_25285</name>
</gene>
<proteinExistence type="predicted"/>
<dbReference type="EMBL" id="PSZC01000021">
    <property type="protein sequence ID" value="PPJ35403.1"/>
    <property type="molecule type" value="Genomic_DNA"/>
</dbReference>
<dbReference type="Gene3D" id="3.20.20.30">
    <property type="entry name" value="Luciferase-like domain"/>
    <property type="match status" value="1"/>
</dbReference>
<reference evidence="2 3" key="1">
    <citation type="submission" date="2018-02" db="EMBL/GenBank/DDBJ databases">
        <title>8 Nocardia nova and 1 Nocardia cyriacigeorgica strain used for evolution to TMP-SMX.</title>
        <authorList>
            <person name="Mehta H."/>
            <person name="Weng J."/>
            <person name="Shamoo Y."/>
        </authorList>
    </citation>
    <scope>NUCLEOTIDE SEQUENCE [LARGE SCALE GENOMIC DNA]</scope>
    <source>
        <strain evidence="2 3">MDA3139</strain>
    </source>
</reference>
<evidence type="ECO:0000313" key="2">
    <source>
        <dbReference type="EMBL" id="PPJ35403.1"/>
    </source>
</evidence>
<dbReference type="GO" id="GO:0016705">
    <property type="term" value="F:oxidoreductase activity, acting on paired donors, with incorporation or reduction of molecular oxygen"/>
    <property type="evidence" value="ECO:0007669"/>
    <property type="project" value="InterPro"/>
</dbReference>
<dbReference type="Proteomes" id="UP000239874">
    <property type="component" value="Unassembled WGS sequence"/>
</dbReference>
<organism evidence="2 3">
    <name type="scientific">Nocardia nova</name>
    <dbReference type="NCBI Taxonomy" id="37330"/>
    <lineage>
        <taxon>Bacteria</taxon>
        <taxon>Bacillati</taxon>
        <taxon>Actinomycetota</taxon>
        <taxon>Actinomycetes</taxon>
        <taxon>Mycobacteriales</taxon>
        <taxon>Nocardiaceae</taxon>
        <taxon>Nocardia</taxon>
    </lineage>
</organism>
<accession>A0A2S6AJL2</accession>
<sequence>MDQHAGWWALMAIPAVVLLRAGGWHPGSVVGRDYSARRWADDVVARAEALQRAAYPPHYLGIDTIAHAHDGRGSWQLVAVDALSIARRLRTARPRSTLVPTVTVADLEDTSLEIPGIGGGLDLQVRVTNRFVGSEPMPEPTPPDIDLTDPEILRGMDIRFTAAARTLALVRARWAPHGHAPRLWALAHMTIPYRLAAEACDDVALTPRTPEQSRAILAEVRALESERSRPLRKFADVTVCVDDAPGAAARRMAELDRLAGTPLRSDAAVVVGTGADLVAQCEQWLAAGFDGIRFRPCGEADLHCLADTVLPRLTRG</sequence>
<dbReference type="Pfam" id="PF00296">
    <property type="entry name" value="Bac_luciferase"/>
    <property type="match status" value="1"/>
</dbReference>
<evidence type="ECO:0000259" key="1">
    <source>
        <dbReference type="Pfam" id="PF00296"/>
    </source>
</evidence>
<protein>
    <recommendedName>
        <fullName evidence="1">Luciferase-like domain-containing protein</fullName>
    </recommendedName>
</protein>
<dbReference type="InterPro" id="IPR011251">
    <property type="entry name" value="Luciferase-like_dom"/>
</dbReference>
<dbReference type="AlphaFoldDB" id="A0A2S6AJL2"/>
<dbReference type="SUPFAM" id="SSF51679">
    <property type="entry name" value="Bacterial luciferase-like"/>
    <property type="match status" value="1"/>
</dbReference>
<comment type="caution">
    <text evidence="2">The sequence shown here is derived from an EMBL/GenBank/DDBJ whole genome shotgun (WGS) entry which is preliminary data.</text>
</comment>
<dbReference type="InterPro" id="IPR036661">
    <property type="entry name" value="Luciferase-like_sf"/>
</dbReference>